<evidence type="ECO:0000256" key="1">
    <source>
        <dbReference type="SAM" id="MobiDB-lite"/>
    </source>
</evidence>
<comment type="caution">
    <text evidence="2">The sequence shown here is derived from an EMBL/GenBank/DDBJ whole genome shotgun (WGS) entry which is preliminary data.</text>
</comment>
<accession>A0A839QHY4</accession>
<keyword evidence="3" id="KW-1185">Reference proteome</keyword>
<dbReference type="AlphaFoldDB" id="A0A839QHY4"/>
<reference evidence="2 3" key="1">
    <citation type="submission" date="2020-08" db="EMBL/GenBank/DDBJ databases">
        <title>Sequencing the genomes of 1000 actinobacteria strains.</title>
        <authorList>
            <person name="Klenk H.-P."/>
        </authorList>
    </citation>
    <scope>NUCLEOTIDE SEQUENCE [LARGE SCALE GENOMIC DNA]</scope>
    <source>
        <strain evidence="2 3">DSM 22826</strain>
    </source>
</reference>
<organism evidence="2 3">
    <name type="scientific">Paeniglutamicibacter cryotolerans</name>
    <dbReference type="NCBI Taxonomy" id="670079"/>
    <lineage>
        <taxon>Bacteria</taxon>
        <taxon>Bacillati</taxon>
        <taxon>Actinomycetota</taxon>
        <taxon>Actinomycetes</taxon>
        <taxon>Micrococcales</taxon>
        <taxon>Micrococcaceae</taxon>
        <taxon>Paeniglutamicibacter</taxon>
    </lineage>
</organism>
<gene>
    <name evidence="2" type="ORF">E9229_001414</name>
</gene>
<dbReference type="Proteomes" id="UP000523000">
    <property type="component" value="Unassembled WGS sequence"/>
</dbReference>
<protein>
    <submittedName>
        <fullName evidence="2">Uncharacterized protein</fullName>
    </submittedName>
</protein>
<dbReference type="RefSeq" id="WP_183510519.1">
    <property type="nucleotide sequence ID" value="NZ_BAABGK010000022.1"/>
</dbReference>
<name>A0A839QHY4_9MICC</name>
<feature type="region of interest" description="Disordered" evidence="1">
    <location>
        <begin position="1"/>
        <end position="26"/>
    </location>
</feature>
<evidence type="ECO:0000313" key="3">
    <source>
        <dbReference type="Proteomes" id="UP000523000"/>
    </source>
</evidence>
<sequence>MDISQRHKRPDLPFLTRRIRPEDQRPASLPLAARATAPMAAPVAAPVSMPPEIVATPAPAAPAPGLSLGVRPPTAAAPASPPAGFPGLSLGALPVAAIGRHAPPVLPPPAVPDRAAPFPAPTAAEVHELTATLPMVRLNARQSAIGSLSLISRGTLVWESRTGITGSASSNGTMLGRYVPTAGNRPLVDLEAGRGLIALRHVAQLRRALFICAPDTELSIALYDGLSFALPKPAPGRRNVLLLTRVGHLLELRSDPAPSDLDDAPIWGAFGFKMSVPLPPSAGAS</sequence>
<dbReference type="EMBL" id="JACHVS010000001">
    <property type="protein sequence ID" value="MBB2995223.1"/>
    <property type="molecule type" value="Genomic_DNA"/>
</dbReference>
<proteinExistence type="predicted"/>
<evidence type="ECO:0000313" key="2">
    <source>
        <dbReference type="EMBL" id="MBB2995223.1"/>
    </source>
</evidence>